<evidence type="ECO:0000313" key="6">
    <source>
        <dbReference type="EMBL" id="ASJ56409.1"/>
    </source>
</evidence>
<dbReference type="PANTHER" id="PTHR42723:SF1">
    <property type="entry name" value="CHLOROPHYLL SYNTHASE, CHLOROPLASTIC"/>
    <property type="match status" value="1"/>
</dbReference>
<comment type="subcellular location">
    <subcellularLocation>
        <location evidence="1">Membrane</location>
        <topology evidence="1">Multi-pass membrane protein</topology>
    </subcellularLocation>
</comment>
<dbReference type="NCBIfam" id="NF008977">
    <property type="entry name" value="PRK12324.1-2"/>
    <property type="match status" value="1"/>
</dbReference>
<gene>
    <name evidence="6" type="ORF">BP422_24295</name>
</gene>
<reference evidence="6 7" key="1">
    <citation type="submission" date="2016-11" db="EMBL/GenBank/DDBJ databases">
        <authorList>
            <person name="Jaros S."/>
            <person name="Januszkiewicz K."/>
            <person name="Wedrychowicz H."/>
        </authorList>
    </citation>
    <scope>NUCLEOTIDE SEQUENCE [LARGE SCALE GENOMIC DNA]</scope>
    <source>
        <strain evidence="6 7">NF2</strain>
    </source>
</reference>
<dbReference type="KEGG" id="bfm:BP422_24295"/>
<dbReference type="PANTHER" id="PTHR42723">
    <property type="entry name" value="CHLOROPHYLL SYNTHASE"/>
    <property type="match status" value="1"/>
</dbReference>
<feature type="transmembrane region" description="Helical" evidence="5">
    <location>
        <begin position="128"/>
        <end position="145"/>
    </location>
</feature>
<dbReference type="NCBIfam" id="NF008978">
    <property type="entry name" value="PRK12324.1-4"/>
    <property type="match status" value="1"/>
</dbReference>
<feature type="transmembrane region" description="Helical" evidence="5">
    <location>
        <begin position="64"/>
        <end position="81"/>
    </location>
</feature>
<feature type="transmembrane region" description="Helical" evidence="5">
    <location>
        <begin position="152"/>
        <end position="171"/>
    </location>
</feature>
<protein>
    <submittedName>
        <fullName evidence="6">Decaprenyl-phosphate phosphoribosyltransferase</fullName>
    </submittedName>
</protein>
<feature type="transmembrane region" description="Helical" evidence="5">
    <location>
        <begin position="249"/>
        <end position="267"/>
    </location>
</feature>
<sequence length="309" mass="34911">MGATSNSVKVDVKTTPRVRQNMVYLLVKQLRPHQWTKNLLVFAALLFSLHKVSPDVIGKSVLAFLLFCFVSGCVYILNDFVDIKNDRNHPEKQFRPMASGALPPALALAFGVFLLLGSLFSAFYFDRLFALVLLVYFVLNVAYSLRLKHVVILDVMIISAGFVLRAIGGSLMIQTPFTPWFLLCTMLLALFLAISKRRHELILLQQDKGTHRKVLDSYSSELLNQLNTIVTTMTIISYSLFTFTSGRTIHLMWTIPLVIFGIFRYLYLITVAGQGGSPEKVLLQDKPILITVFLYVVMVAGIIYVFEFK</sequence>
<keyword evidence="4 5" id="KW-0472">Membrane</keyword>
<accession>A0A220MNU3</accession>
<dbReference type="InterPro" id="IPR050475">
    <property type="entry name" value="Prenyltransferase_related"/>
</dbReference>
<evidence type="ECO:0000313" key="7">
    <source>
        <dbReference type="Proteomes" id="UP000197781"/>
    </source>
</evidence>
<keyword evidence="2 5" id="KW-0812">Transmembrane</keyword>
<feature type="transmembrane region" description="Helical" evidence="5">
    <location>
        <begin position="177"/>
        <end position="194"/>
    </location>
</feature>
<evidence type="ECO:0000256" key="1">
    <source>
        <dbReference type="ARBA" id="ARBA00004141"/>
    </source>
</evidence>
<dbReference type="AlphaFoldDB" id="A0A220MNU3"/>
<proteinExistence type="predicted"/>
<dbReference type="Gene3D" id="1.10.357.140">
    <property type="entry name" value="UbiA prenyltransferase"/>
    <property type="match status" value="1"/>
</dbReference>
<evidence type="ECO:0000256" key="3">
    <source>
        <dbReference type="ARBA" id="ARBA00022989"/>
    </source>
</evidence>
<evidence type="ECO:0000256" key="5">
    <source>
        <dbReference type="SAM" id="Phobius"/>
    </source>
</evidence>
<dbReference type="GO" id="GO:0016757">
    <property type="term" value="F:glycosyltransferase activity"/>
    <property type="evidence" value="ECO:0007669"/>
    <property type="project" value="UniProtKB-KW"/>
</dbReference>
<keyword evidence="3 5" id="KW-1133">Transmembrane helix</keyword>
<dbReference type="GO" id="GO:0016020">
    <property type="term" value="C:membrane"/>
    <property type="evidence" value="ECO:0007669"/>
    <property type="project" value="UniProtKB-SubCell"/>
</dbReference>
<dbReference type="InterPro" id="IPR000537">
    <property type="entry name" value="UbiA_prenyltransferase"/>
</dbReference>
<feature type="transmembrane region" description="Helical" evidence="5">
    <location>
        <begin position="101"/>
        <end position="122"/>
    </location>
</feature>
<dbReference type="EMBL" id="CP018145">
    <property type="protein sequence ID" value="ASJ56409.1"/>
    <property type="molecule type" value="Genomic_DNA"/>
</dbReference>
<dbReference type="Proteomes" id="UP000197781">
    <property type="component" value="Chromosome"/>
</dbReference>
<evidence type="ECO:0000256" key="4">
    <source>
        <dbReference type="ARBA" id="ARBA00023136"/>
    </source>
</evidence>
<dbReference type="RefSeq" id="WP_088909982.1">
    <property type="nucleotide sequence ID" value="NZ_CP018145.1"/>
</dbReference>
<name>A0A220MNU3_9BACL</name>
<dbReference type="InterPro" id="IPR044878">
    <property type="entry name" value="UbiA_sf"/>
</dbReference>
<organism evidence="6 7">
    <name type="scientific">Brevibacillus formosus</name>
    <dbReference type="NCBI Taxonomy" id="54913"/>
    <lineage>
        <taxon>Bacteria</taxon>
        <taxon>Bacillati</taxon>
        <taxon>Bacillota</taxon>
        <taxon>Bacilli</taxon>
        <taxon>Bacillales</taxon>
        <taxon>Paenibacillaceae</taxon>
        <taxon>Brevibacillus</taxon>
    </lineage>
</organism>
<feature type="transmembrane region" description="Helical" evidence="5">
    <location>
        <begin position="288"/>
        <end position="306"/>
    </location>
</feature>
<evidence type="ECO:0000256" key="2">
    <source>
        <dbReference type="ARBA" id="ARBA00022692"/>
    </source>
</evidence>
<dbReference type="GO" id="GO:0016765">
    <property type="term" value="F:transferase activity, transferring alkyl or aryl (other than methyl) groups"/>
    <property type="evidence" value="ECO:0007669"/>
    <property type="project" value="InterPro"/>
</dbReference>
<keyword evidence="6" id="KW-0328">Glycosyltransferase</keyword>
<keyword evidence="6" id="KW-0808">Transferase</keyword>
<dbReference type="Pfam" id="PF01040">
    <property type="entry name" value="UbiA"/>
    <property type="match status" value="1"/>
</dbReference>
<dbReference type="CDD" id="cd13963">
    <property type="entry name" value="PT_UbiA_2"/>
    <property type="match status" value="1"/>
</dbReference>